<dbReference type="AlphaFoldDB" id="A0A149VXH3"/>
<dbReference type="STRING" id="1789004.FEMY_15720"/>
<keyword evidence="3" id="KW-1185">Reference proteome</keyword>
<dbReference type="EMBL" id="LRRD01000032">
    <property type="protein sequence ID" value="KXW57917.1"/>
    <property type="molecule type" value="Genomic_DNA"/>
</dbReference>
<name>A0A149VXH3_9PROT</name>
<dbReference type="Proteomes" id="UP000075653">
    <property type="component" value="Unassembled WGS sequence"/>
</dbReference>
<reference evidence="2 3" key="1">
    <citation type="submission" date="2016-01" db="EMBL/GenBank/DDBJ databases">
        <title>Genome sequence of the acidophilic iron oxidising Ferrovum strain Z-31.</title>
        <authorList>
            <person name="Poehlein A."/>
            <person name="Ullrich S.R."/>
            <person name="Schloemann M."/>
            <person name="Muehling M."/>
            <person name="Daniel R."/>
        </authorList>
    </citation>
    <scope>NUCLEOTIDE SEQUENCE [LARGE SCALE GENOMIC DNA]</scope>
    <source>
        <strain evidence="2 3">Z-31</strain>
    </source>
</reference>
<organism evidence="2 3">
    <name type="scientific">Ferrovum myxofaciens</name>
    <dbReference type="NCBI Taxonomy" id="416213"/>
    <lineage>
        <taxon>Bacteria</taxon>
        <taxon>Pseudomonadati</taxon>
        <taxon>Pseudomonadota</taxon>
        <taxon>Betaproteobacteria</taxon>
        <taxon>Ferrovales</taxon>
        <taxon>Ferrovaceae</taxon>
        <taxon>Ferrovum</taxon>
    </lineage>
</organism>
<accession>A0A149VXH3</accession>
<sequence length="71" mass="7870">MNGKPALDWVVERQCIKTDKDSGIVSDANDWAVETMKNPRYPLELVQRVITVSLETVKIVNGLPAIFGIDA</sequence>
<dbReference type="InterPro" id="IPR041635">
    <property type="entry name" value="Type_ISP_LLaBIII_C"/>
</dbReference>
<proteinExistence type="predicted"/>
<protein>
    <recommendedName>
        <fullName evidence="1">Type ISP restriction-modification enzyme LLaBIII C-terminal specificity domain-containing protein</fullName>
    </recommendedName>
</protein>
<feature type="domain" description="Type ISP restriction-modification enzyme LLaBIII C-terminal specificity" evidence="1">
    <location>
        <begin position="2"/>
        <end position="45"/>
    </location>
</feature>
<comment type="caution">
    <text evidence="2">The sequence shown here is derived from an EMBL/GenBank/DDBJ whole genome shotgun (WGS) entry which is preliminary data.</text>
</comment>
<evidence type="ECO:0000313" key="2">
    <source>
        <dbReference type="EMBL" id="KXW57917.1"/>
    </source>
</evidence>
<evidence type="ECO:0000259" key="1">
    <source>
        <dbReference type="Pfam" id="PF18135"/>
    </source>
</evidence>
<gene>
    <name evidence="2" type="ORF">FEMY_15720</name>
</gene>
<dbReference type="PATRIC" id="fig|1789004.3.peg.1602"/>
<dbReference type="Pfam" id="PF18135">
    <property type="entry name" value="Type_ISP_C"/>
    <property type="match status" value="1"/>
</dbReference>
<evidence type="ECO:0000313" key="3">
    <source>
        <dbReference type="Proteomes" id="UP000075653"/>
    </source>
</evidence>